<dbReference type="InterPro" id="IPR005854">
    <property type="entry name" value="PurF"/>
</dbReference>
<evidence type="ECO:0000256" key="7">
    <source>
        <dbReference type="HAMAP-Rule" id="MF_01931"/>
    </source>
</evidence>
<evidence type="ECO:0000256" key="2">
    <source>
        <dbReference type="ARBA" id="ARBA00010138"/>
    </source>
</evidence>
<dbReference type="InterPro" id="IPR029057">
    <property type="entry name" value="PRTase-like"/>
</dbReference>
<evidence type="ECO:0000256" key="9">
    <source>
        <dbReference type="PIRSR" id="PIRSR000485-1"/>
    </source>
</evidence>
<evidence type="ECO:0000256" key="3">
    <source>
        <dbReference type="ARBA" id="ARBA00022676"/>
    </source>
</evidence>
<accession>A0A396RLA5</accession>
<comment type="similarity">
    <text evidence="2 7 8">In the C-terminal section; belongs to the purine/pyrimidine phosphoribosyltransferase family.</text>
</comment>
<feature type="binding site" evidence="7 10">
    <location>
        <position position="298"/>
    </location>
    <ligand>
        <name>Mg(2+)</name>
        <dbReference type="ChEBI" id="CHEBI:18420"/>
    </ligand>
</feature>
<organism evidence="13 14">
    <name type="scientific">Sphingomonas gilva</name>
    <dbReference type="NCBI Taxonomy" id="2305907"/>
    <lineage>
        <taxon>Bacteria</taxon>
        <taxon>Pseudomonadati</taxon>
        <taxon>Pseudomonadota</taxon>
        <taxon>Alphaproteobacteria</taxon>
        <taxon>Sphingomonadales</taxon>
        <taxon>Sphingomonadaceae</taxon>
        <taxon>Sphingomonas</taxon>
    </lineage>
</organism>
<dbReference type="GO" id="GO:0051539">
    <property type="term" value="F:4 iron, 4 sulfur cluster binding"/>
    <property type="evidence" value="ECO:0007669"/>
    <property type="project" value="UniProtKB-KW"/>
</dbReference>
<feature type="binding site" evidence="7 10">
    <location>
        <position position="360"/>
    </location>
    <ligand>
        <name>Mg(2+)</name>
        <dbReference type="ChEBI" id="CHEBI:18420"/>
    </ligand>
</feature>
<comment type="cofactor">
    <cofactor evidence="7 11">
        <name>[4Fe-4S] cluster</name>
        <dbReference type="ChEBI" id="CHEBI:49883"/>
    </cofactor>
    <text evidence="7 11">Binds 1 [4Fe-4S] cluster per subunit.</text>
</comment>
<evidence type="ECO:0000259" key="12">
    <source>
        <dbReference type="PROSITE" id="PS51278"/>
    </source>
</evidence>
<dbReference type="SUPFAM" id="SSF56235">
    <property type="entry name" value="N-terminal nucleophile aminohydrolases (Ntn hydrolases)"/>
    <property type="match status" value="1"/>
</dbReference>
<dbReference type="Proteomes" id="UP000266693">
    <property type="component" value="Unassembled WGS sequence"/>
</dbReference>
<dbReference type="RefSeq" id="WP_118864510.1">
    <property type="nucleotide sequence ID" value="NZ_QWLV01000006.1"/>
</dbReference>
<comment type="pathway">
    <text evidence="1 7 8">Purine metabolism; IMP biosynthesis via de novo pathway; N(1)-(5-phospho-D-ribosyl)glycinamide from 5-phospho-alpha-D-ribose 1-diphosphate: step 1/2.</text>
</comment>
<evidence type="ECO:0000313" key="13">
    <source>
        <dbReference type="EMBL" id="RHW16929.1"/>
    </source>
</evidence>
<feature type="binding site" evidence="7 10">
    <location>
        <position position="361"/>
    </location>
    <ligand>
        <name>Mg(2+)</name>
        <dbReference type="ChEBI" id="CHEBI:18420"/>
    </ligand>
</feature>
<keyword evidence="7 10" id="KW-0460">Magnesium</keyword>
<keyword evidence="3 7" id="KW-0328">Glycosyltransferase</keyword>
<dbReference type="UniPathway" id="UPA00074">
    <property type="reaction ID" value="UER00124"/>
</dbReference>
<keyword evidence="7 11" id="KW-0408">Iron</keyword>
<dbReference type="AlphaFoldDB" id="A0A396RLA5"/>
<dbReference type="CDD" id="cd06223">
    <property type="entry name" value="PRTases_typeI"/>
    <property type="match status" value="1"/>
</dbReference>
<dbReference type="Pfam" id="PF00156">
    <property type="entry name" value="Pribosyltran"/>
    <property type="match status" value="1"/>
</dbReference>
<keyword evidence="7 10" id="KW-0479">Metal-binding</keyword>
<feature type="binding site" evidence="7 11">
    <location>
        <position position="397"/>
    </location>
    <ligand>
        <name>[4Fe-4S] cluster</name>
        <dbReference type="ChEBI" id="CHEBI:49883"/>
    </ligand>
</feature>
<dbReference type="PROSITE" id="PS51278">
    <property type="entry name" value="GATASE_TYPE_2"/>
    <property type="match status" value="1"/>
</dbReference>
<gene>
    <name evidence="7" type="primary">purF</name>
    <name evidence="13" type="ORF">D1610_12375</name>
</gene>
<dbReference type="EMBL" id="QWLV01000006">
    <property type="protein sequence ID" value="RHW16929.1"/>
    <property type="molecule type" value="Genomic_DNA"/>
</dbReference>
<keyword evidence="4 7" id="KW-0808">Transferase</keyword>
<name>A0A396RLA5_9SPHN</name>
<sequence length="485" mass="52727">MLTTNPFDDDKLREECGIFGVAQAEGASALVALGLHALQHRGQEAAGITSFDGQHFHTHRAMGHVAGNFDRDEIIRALAGTMACGHVRYSTTGETALRNVQPLYADLASGGFAVAHNGNISNAMKLRRELVRRGSIFQSTSDTETIIHLVATSHYRTLLDRFIDALRQVEGAYSLICMTPEGMIACRDPLGIRPLVMGRLDKSVIFASETVALDVVGATFEREVEPGELVTVQNGEVKSIRPFATVSPRPCIFEHVYFSRPDSIVAGESVYSVRKAIGAELAIESPVDADLVIPVPDSGVPAAIGYAQQSGIPFELGIIRSHYVGRTFIQPGDKVRHLGVKLKHNANRALIEGKRIILIDDSIVRGTTSLKIVQMMRDAGAAEVHMRIASPPTRHSCFYGVDTPERTKLLAAQHDVAGMREFIHADSLAFVSIGGLYKALGEARRADIHPQYCDACFTGDYPTRLTDQDELAPADQFSLLAEKTA</sequence>
<proteinExistence type="inferred from homology"/>
<evidence type="ECO:0000313" key="14">
    <source>
        <dbReference type="Proteomes" id="UP000266693"/>
    </source>
</evidence>
<dbReference type="Pfam" id="PF13537">
    <property type="entry name" value="GATase_7"/>
    <property type="match status" value="1"/>
</dbReference>
<dbReference type="GO" id="GO:0009113">
    <property type="term" value="P:purine nucleobase biosynthetic process"/>
    <property type="evidence" value="ECO:0007669"/>
    <property type="project" value="UniProtKB-UniRule"/>
</dbReference>
<evidence type="ECO:0000256" key="8">
    <source>
        <dbReference type="PIRNR" id="PIRNR000485"/>
    </source>
</evidence>
<feature type="domain" description="Glutamine amidotransferase type-2" evidence="12">
    <location>
        <begin position="16"/>
        <end position="235"/>
    </location>
</feature>
<dbReference type="NCBIfam" id="TIGR01134">
    <property type="entry name" value="purF"/>
    <property type="match status" value="1"/>
</dbReference>
<dbReference type="PANTHER" id="PTHR11907">
    <property type="entry name" value="AMIDOPHOSPHORIBOSYLTRANSFERASE"/>
    <property type="match status" value="1"/>
</dbReference>
<dbReference type="OrthoDB" id="9801213at2"/>
<keyword evidence="5 7" id="KW-0658">Purine biosynthesis</keyword>
<dbReference type="EC" id="2.4.2.14" evidence="7"/>
<dbReference type="Gene3D" id="3.60.20.10">
    <property type="entry name" value="Glutamine Phosphoribosylpyrophosphate, subunit 1, domain 1"/>
    <property type="match status" value="1"/>
</dbReference>
<protein>
    <recommendedName>
        <fullName evidence="7">Amidophosphoribosyltransferase</fullName>
        <shortName evidence="7">ATase</shortName>
        <ecNumber evidence="7">2.4.2.14</ecNumber>
    </recommendedName>
    <alternativeName>
        <fullName evidence="7">Glutamine phosphoribosylpyrophosphate amidotransferase</fullName>
        <shortName evidence="7">GPATase</shortName>
    </alternativeName>
</protein>
<reference evidence="13 14" key="1">
    <citation type="submission" date="2018-08" db="EMBL/GenBank/DDBJ databases">
        <title>The multiple taxonomic identification of Sphingomonas gilva.</title>
        <authorList>
            <person name="Zhu D."/>
            <person name="Zheng S."/>
        </authorList>
    </citation>
    <scope>NUCLEOTIDE SEQUENCE [LARGE SCALE GENOMIC DNA]</scope>
    <source>
        <strain evidence="13 14">ZDH117</strain>
    </source>
</reference>
<feature type="binding site" evidence="7 11">
    <location>
        <position position="251"/>
    </location>
    <ligand>
        <name>[4Fe-4S] cluster</name>
        <dbReference type="ChEBI" id="CHEBI:49883"/>
    </ligand>
</feature>
<comment type="caution">
    <text evidence="13">The sequence shown here is derived from an EMBL/GenBank/DDBJ whole genome shotgun (WGS) entry which is preliminary data.</text>
</comment>
<evidence type="ECO:0000256" key="6">
    <source>
        <dbReference type="ARBA" id="ARBA00022962"/>
    </source>
</evidence>
<comment type="function">
    <text evidence="7">Catalyzes the formation of phosphoribosylamine from phosphoribosylpyrophosphate (PRPP) and glutamine.</text>
</comment>
<keyword evidence="7" id="KW-0004">4Fe-4S</keyword>
<dbReference type="CDD" id="cd00715">
    <property type="entry name" value="GPATase_N"/>
    <property type="match status" value="1"/>
</dbReference>
<dbReference type="Gene3D" id="3.40.50.2020">
    <property type="match status" value="1"/>
</dbReference>
<keyword evidence="6 7" id="KW-0315">Glutamine amidotransferase</keyword>
<feature type="binding site" evidence="7 11">
    <location>
        <position position="453"/>
    </location>
    <ligand>
        <name>[4Fe-4S] cluster</name>
        <dbReference type="ChEBI" id="CHEBI:49883"/>
    </ligand>
</feature>
<dbReference type="InterPro" id="IPR017932">
    <property type="entry name" value="GATase_2_dom"/>
</dbReference>
<dbReference type="SUPFAM" id="SSF53271">
    <property type="entry name" value="PRTase-like"/>
    <property type="match status" value="1"/>
</dbReference>
<dbReference type="HAMAP" id="MF_01931">
    <property type="entry name" value="PurF"/>
    <property type="match status" value="1"/>
</dbReference>
<evidence type="ECO:0000256" key="11">
    <source>
        <dbReference type="PIRSR" id="PIRSR000485-3"/>
    </source>
</evidence>
<feature type="active site" description="Nucleophile" evidence="7 9">
    <location>
        <position position="16"/>
    </location>
</feature>
<keyword evidence="14" id="KW-1185">Reference proteome</keyword>
<feature type="binding site" evidence="7 11">
    <location>
        <position position="456"/>
    </location>
    <ligand>
        <name>[4Fe-4S] cluster</name>
        <dbReference type="ChEBI" id="CHEBI:49883"/>
    </ligand>
</feature>
<evidence type="ECO:0000256" key="1">
    <source>
        <dbReference type="ARBA" id="ARBA00005209"/>
    </source>
</evidence>
<evidence type="ECO:0000256" key="5">
    <source>
        <dbReference type="ARBA" id="ARBA00022755"/>
    </source>
</evidence>
<dbReference type="InterPro" id="IPR035584">
    <property type="entry name" value="PurF_N"/>
</dbReference>
<comment type="cofactor">
    <cofactor evidence="7 10">
        <name>Mg(2+)</name>
        <dbReference type="ChEBI" id="CHEBI:18420"/>
    </cofactor>
    <text evidence="7 10">Binds 1 Mg(2+) ion per subunit.</text>
</comment>
<dbReference type="InterPro" id="IPR000836">
    <property type="entry name" value="PRTase_dom"/>
</dbReference>
<dbReference type="GO" id="GO:0000287">
    <property type="term" value="F:magnesium ion binding"/>
    <property type="evidence" value="ECO:0007669"/>
    <property type="project" value="UniProtKB-UniRule"/>
</dbReference>
<dbReference type="InterPro" id="IPR029055">
    <property type="entry name" value="Ntn_hydrolases_N"/>
</dbReference>
<evidence type="ECO:0000256" key="10">
    <source>
        <dbReference type="PIRSR" id="PIRSR000485-2"/>
    </source>
</evidence>
<comment type="catalytic activity">
    <reaction evidence="7 8">
        <text>5-phospho-beta-D-ribosylamine + L-glutamate + diphosphate = 5-phospho-alpha-D-ribose 1-diphosphate + L-glutamine + H2O</text>
        <dbReference type="Rhea" id="RHEA:14905"/>
        <dbReference type="ChEBI" id="CHEBI:15377"/>
        <dbReference type="ChEBI" id="CHEBI:29985"/>
        <dbReference type="ChEBI" id="CHEBI:33019"/>
        <dbReference type="ChEBI" id="CHEBI:58017"/>
        <dbReference type="ChEBI" id="CHEBI:58359"/>
        <dbReference type="ChEBI" id="CHEBI:58681"/>
        <dbReference type="EC" id="2.4.2.14"/>
    </reaction>
</comment>
<dbReference type="PIRSF" id="PIRSF000485">
    <property type="entry name" value="Amd_phspho_trans"/>
    <property type="match status" value="1"/>
</dbReference>
<evidence type="ECO:0000256" key="4">
    <source>
        <dbReference type="ARBA" id="ARBA00022679"/>
    </source>
</evidence>
<dbReference type="GO" id="GO:0006189">
    <property type="term" value="P:'de novo' IMP biosynthetic process"/>
    <property type="evidence" value="ECO:0007669"/>
    <property type="project" value="UniProtKB-UniRule"/>
</dbReference>
<keyword evidence="7 11" id="KW-0411">Iron-sulfur</keyword>
<dbReference type="GO" id="GO:0004044">
    <property type="term" value="F:amidophosphoribosyltransferase activity"/>
    <property type="evidence" value="ECO:0007669"/>
    <property type="project" value="UniProtKB-UniRule"/>
</dbReference>